<comment type="similarity">
    <text evidence="2">Belongs to the mitochondrion-specific ribosomal protein mS29 family.</text>
</comment>
<dbReference type="Proteomes" id="UP001360560">
    <property type="component" value="Unassembled WGS sequence"/>
</dbReference>
<evidence type="ECO:0000256" key="3">
    <source>
        <dbReference type="ARBA" id="ARBA00022946"/>
    </source>
</evidence>
<dbReference type="GeneID" id="90073972"/>
<dbReference type="InterPro" id="IPR027417">
    <property type="entry name" value="P-loop_NTPase"/>
</dbReference>
<dbReference type="EMBL" id="BTFZ01000011">
    <property type="protein sequence ID" value="GMM35997.1"/>
    <property type="molecule type" value="Genomic_DNA"/>
</dbReference>
<dbReference type="PANTHER" id="PTHR12810">
    <property type="entry name" value="MITOCHONDRIAL 28S RIBOSOMAL PROTEIN S29"/>
    <property type="match status" value="1"/>
</dbReference>
<evidence type="ECO:0000256" key="5">
    <source>
        <dbReference type="ARBA" id="ARBA00023128"/>
    </source>
</evidence>
<dbReference type="SUPFAM" id="SSF52540">
    <property type="entry name" value="P-loop containing nucleoside triphosphate hydrolases"/>
    <property type="match status" value="1"/>
</dbReference>
<gene>
    <name evidence="9" type="ORF">DASC09_033220</name>
</gene>
<evidence type="ECO:0000313" key="10">
    <source>
        <dbReference type="Proteomes" id="UP001360560"/>
    </source>
</evidence>
<dbReference type="GO" id="GO:0005763">
    <property type="term" value="C:mitochondrial small ribosomal subunit"/>
    <property type="evidence" value="ECO:0007669"/>
    <property type="project" value="TreeGrafter"/>
</dbReference>
<dbReference type="Gene3D" id="3.40.50.300">
    <property type="entry name" value="P-loop containing nucleotide triphosphate hydrolases"/>
    <property type="match status" value="1"/>
</dbReference>
<comment type="subcellular location">
    <subcellularLocation>
        <location evidence="1">Mitochondrion</location>
    </subcellularLocation>
</comment>
<reference evidence="9 10" key="1">
    <citation type="journal article" date="2023" name="Elife">
        <title>Identification of key yeast species and microbe-microbe interactions impacting larval growth of Drosophila in the wild.</title>
        <authorList>
            <person name="Mure A."/>
            <person name="Sugiura Y."/>
            <person name="Maeda R."/>
            <person name="Honda K."/>
            <person name="Sakurai N."/>
            <person name="Takahashi Y."/>
            <person name="Watada M."/>
            <person name="Katoh T."/>
            <person name="Gotoh A."/>
            <person name="Gotoh Y."/>
            <person name="Taniguchi I."/>
            <person name="Nakamura K."/>
            <person name="Hayashi T."/>
            <person name="Katayama T."/>
            <person name="Uemura T."/>
            <person name="Hattori Y."/>
        </authorList>
    </citation>
    <scope>NUCLEOTIDE SEQUENCE [LARGE SCALE GENOMIC DNA]</scope>
    <source>
        <strain evidence="9 10">SC-9</strain>
    </source>
</reference>
<evidence type="ECO:0000313" key="9">
    <source>
        <dbReference type="EMBL" id="GMM35997.1"/>
    </source>
</evidence>
<keyword evidence="5" id="KW-0496">Mitochondrion</keyword>
<evidence type="ECO:0000256" key="6">
    <source>
        <dbReference type="ARBA" id="ARBA00023274"/>
    </source>
</evidence>
<keyword evidence="6" id="KW-0687">Ribonucleoprotein</keyword>
<comment type="caution">
    <text evidence="9">The sequence shown here is derived from an EMBL/GenBank/DDBJ whole genome shotgun (WGS) entry which is preliminary data.</text>
</comment>
<organism evidence="9 10">
    <name type="scientific">Saccharomycopsis crataegensis</name>
    <dbReference type="NCBI Taxonomy" id="43959"/>
    <lineage>
        <taxon>Eukaryota</taxon>
        <taxon>Fungi</taxon>
        <taxon>Dikarya</taxon>
        <taxon>Ascomycota</taxon>
        <taxon>Saccharomycotina</taxon>
        <taxon>Saccharomycetes</taxon>
        <taxon>Saccharomycopsidaceae</taxon>
        <taxon>Saccharomycopsis</taxon>
    </lineage>
</organism>
<evidence type="ECO:0000256" key="1">
    <source>
        <dbReference type="ARBA" id="ARBA00004173"/>
    </source>
</evidence>
<feature type="compositionally biased region" description="Basic residues" evidence="8">
    <location>
        <begin position="43"/>
        <end position="60"/>
    </location>
</feature>
<name>A0AAV5QMH2_9ASCO</name>
<accession>A0AAV5QMH2</accession>
<dbReference type="GO" id="GO:0003735">
    <property type="term" value="F:structural constituent of ribosome"/>
    <property type="evidence" value="ECO:0007669"/>
    <property type="project" value="TreeGrafter"/>
</dbReference>
<evidence type="ECO:0000256" key="4">
    <source>
        <dbReference type="ARBA" id="ARBA00022980"/>
    </source>
</evidence>
<keyword evidence="10" id="KW-1185">Reference proteome</keyword>
<sequence>MLRHALLRSSQGVARLQAPVVSGASLFHTSSATYSAPMPKFGLARRKTPKGQKGQKKSKVSKGTPGNNDSFMEYVRDKSISLKAPSLASDLENIEEIVQARLTADNKLENKDTLPQLTKYSDDSLKRLHHIGAFQKAQYHELFREKVSLLRQETLKICNKLTESASKSPKIVITGESGIGKSTALAQVQSYLMSKDSIIFHLPNVKTIVDGTYEFNLNSSTNLYDQPGLIKKVFIKLSKSNKELLSSIKLSDNYTYGTARFSPENHSLHDLVMLPAKVPKNLYSSVFNDVVKELQKQDKYSVYLTIDEFNSLVEHSGSAYRDIDYNVIGIDKLSMVKFALDWIKGAIAFPRGGVVLANSSNYQESSTFKFAVGMEPLNPFDETLDKSLVSYLKDVEVVKLEKLSREEIGELTQWQLNNGLIISQDISMSEDGEVDVQKLVNEKYFLSSNGNPREFIKSCNLLYY</sequence>
<evidence type="ECO:0000256" key="2">
    <source>
        <dbReference type="ARBA" id="ARBA00009863"/>
    </source>
</evidence>
<dbReference type="PANTHER" id="PTHR12810:SF0">
    <property type="entry name" value="SMALL RIBOSOMAL SUBUNIT PROTEIN MS29"/>
    <property type="match status" value="1"/>
</dbReference>
<feature type="region of interest" description="Disordered" evidence="8">
    <location>
        <begin position="38"/>
        <end position="70"/>
    </location>
</feature>
<evidence type="ECO:0000256" key="8">
    <source>
        <dbReference type="SAM" id="MobiDB-lite"/>
    </source>
</evidence>
<protein>
    <recommendedName>
        <fullName evidence="7">Small ribosomal subunit protein mS29</fullName>
    </recommendedName>
</protein>
<keyword evidence="3" id="KW-0809">Transit peptide</keyword>
<dbReference type="InterPro" id="IPR019368">
    <property type="entry name" value="Ribosomal_mS29"/>
</dbReference>
<dbReference type="Pfam" id="PF10236">
    <property type="entry name" value="DAP3"/>
    <property type="match status" value="1"/>
</dbReference>
<keyword evidence="4 9" id="KW-0689">Ribosomal protein</keyword>
<proteinExistence type="inferred from homology"/>
<dbReference type="RefSeq" id="XP_064852993.1">
    <property type="nucleotide sequence ID" value="XM_064996921.1"/>
</dbReference>
<dbReference type="AlphaFoldDB" id="A0AAV5QMH2"/>
<evidence type="ECO:0000256" key="7">
    <source>
        <dbReference type="ARBA" id="ARBA00035140"/>
    </source>
</evidence>